<feature type="domain" description="DUF7912" evidence="2">
    <location>
        <begin position="347"/>
        <end position="406"/>
    </location>
</feature>
<evidence type="ECO:0000259" key="2">
    <source>
        <dbReference type="Pfam" id="PF25498"/>
    </source>
</evidence>
<feature type="compositionally biased region" description="Acidic residues" evidence="1">
    <location>
        <begin position="117"/>
        <end position="129"/>
    </location>
</feature>
<accession>A0AAD3DXV7</accession>
<feature type="region of interest" description="Disordered" evidence="1">
    <location>
        <begin position="69"/>
        <end position="194"/>
    </location>
</feature>
<evidence type="ECO:0000256" key="1">
    <source>
        <dbReference type="SAM" id="MobiDB-lite"/>
    </source>
</evidence>
<dbReference type="AlphaFoldDB" id="A0AAD3DXV7"/>
<dbReference type="PANTHER" id="PTHR34544:SF3">
    <property type="entry name" value="OS07G0155200 PROTEIN"/>
    <property type="match status" value="1"/>
</dbReference>
<dbReference type="InterPro" id="IPR057234">
    <property type="entry name" value="DUF7912"/>
</dbReference>
<dbReference type="PANTHER" id="PTHR34544">
    <property type="entry name" value="OSJNBA0006B20.18 PROTEIN"/>
    <property type="match status" value="1"/>
</dbReference>
<dbReference type="Proteomes" id="UP001054857">
    <property type="component" value="Unassembled WGS sequence"/>
</dbReference>
<feature type="region of interest" description="Disordered" evidence="1">
    <location>
        <begin position="314"/>
        <end position="345"/>
    </location>
</feature>
<name>A0AAD3DXV7_9CHLO</name>
<gene>
    <name evidence="3" type="ORF">Agub_g12009</name>
</gene>
<sequence length="409" mass="43428">MWTSTVAPSCGMQGTQSASLRLRARHGLRLPSPGCVTRGHSWRHPGSEHRHMAGWFSPAHVAISPPLTTCAARSPRHNDAASSSAPSSQPRSSPSPSSASSSSSSTSRKASPRGRVDDEEEEEEEEDLTAGDGFLNFGDEDEEDEEEADADADFGEEGDDDDDDDDDEDDDGEGGEDYASSFLEPDDAPREVLTGDTGWGEAVLRAAQGVLAQPNMQGLDLYLFRALPGSRKVDIRLDKLTDLYGSPSIDDIERFQRGLMAALERDLGAEAAGDISFEVSSPGAERLVRVPEELRRFGELPLRVEYRVADGAPQAGAGPGTAAAPAAAASSGSSDSSGGSSGSSGARQEVSAVLLLADLDESAGRSEWRLANVRANATVKGRALSKRQLAQRLVIPLSDILRVRIHVDF</sequence>
<dbReference type="InterPro" id="IPR003728">
    <property type="entry name" value="Ribosome_maturation_RimP"/>
</dbReference>
<feature type="compositionally biased region" description="Low complexity" evidence="1">
    <location>
        <begin position="80"/>
        <end position="109"/>
    </location>
</feature>
<comment type="caution">
    <text evidence="3">The sequence shown here is derived from an EMBL/GenBank/DDBJ whole genome shotgun (WGS) entry which is preliminary data.</text>
</comment>
<keyword evidence="4" id="KW-1185">Reference proteome</keyword>
<dbReference type="HAMAP" id="MF_01077">
    <property type="entry name" value="RimP"/>
    <property type="match status" value="1"/>
</dbReference>
<dbReference type="Pfam" id="PF25498">
    <property type="entry name" value="DUF7912"/>
    <property type="match status" value="1"/>
</dbReference>
<evidence type="ECO:0000313" key="3">
    <source>
        <dbReference type="EMBL" id="GFR49903.1"/>
    </source>
</evidence>
<proteinExistence type="inferred from homology"/>
<protein>
    <recommendedName>
        <fullName evidence="2">DUF7912 domain-containing protein</fullName>
    </recommendedName>
</protein>
<evidence type="ECO:0000313" key="4">
    <source>
        <dbReference type="Proteomes" id="UP001054857"/>
    </source>
</evidence>
<feature type="compositionally biased region" description="Acidic residues" evidence="1">
    <location>
        <begin position="138"/>
        <end position="176"/>
    </location>
</feature>
<dbReference type="GO" id="GO:0042274">
    <property type="term" value="P:ribosomal small subunit biogenesis"/>
    <property type="evidence" value="ECO:0007669"/>
    <property type="project" value="InterPro"/>
</dbReference>
<reference evidence="3 4" key="1">
    <citation type="journal article" date="2021" name="Sci. Rep.">
        <title>Genome sequencing of the multicellular alga Astrephomene provides insights into convergent evolution of germ-soma differentiation.</title>
        <authorList>
            <person name="Yamashita S."/>
            <person name="Yamamoto K."/>
            <person name="Matsuzaki R."/>
            <person name="Suzuki S."/>
            <person name="Yamaguchi H."/>
            <person name="Hirooka S."/>
            <person name="Minakuchi Y."/>
            <person name="Miyagishima S."/>
            <person name="Kawachi M."/>
            <person name="Toyoda A."/>
            <person name="Nozaki H."/>
        </authorList>
    </citation>
    <scope>NUCLEOTIDE SEQUENCE [LARGE SCALE GENOMIC DNA]</scope>
    <source>
        <strain evidence="3 4">NIES-4017</strain>
    </source>
</reference>
<dbReference type="EMBL" id="BMAR01000033">
    <property type="protein sequence ID" value="GFR49903.1"/>
    <property type="molecule type" value="Genomic_DNA"/>
</dbReference>
<organism evidence="3 4">
    <name type="scientific">Astrephomene gubernaculifera</name>
    <dbReference type="NCBI Taxonomy" id="47775"/>
    <lineage>
        <taxon>Eukaryota</taxon>
        <taxon>Viridiplantae</taxon>
        <taxon>Chlorophyta</taxon>
        <taxon>core chlorophytes</taxon>
        <taxon>Chlorophyceae</taxon>
        <taxon>CS clade</taxon>
        <taxon>Chlamydomonadales</taxon>
        <taxon>Astrephomenaceae</taxon>
        <taxon>Astrephomene</taxon>
    </lineage>
</organism>